<dbReference type="Gene3D" id="3.90.226.10">
    <property type="entry name" value="2-enoyl-CoA Hydratase, Chain A, domain 1"/>
    <property type="match status" value="1"/>
</dbReference>
<dbReference type="Gene3D" id="1.10.12.10">
    <property type="entry name" value="Lyase 2-enoyl-coa Hydratase, Chain A, domain 2"/>
    <property type="match status" value="1"/>
</dbReference>
<feature type="non-terminal residue" evidence="2">
    <location>
        <position position="1"/>
    </location>
</feature>
<dbReference type="CDD" id="cd06558">
    <property type="entry name" value="crotonase-like"/>
    <property type="match status" value="1"/>
</dbReference>
<protein>
    <recommendedName>
        <fullName evidence="3">Enoyl-CoA hydratase</fullName>
    </recommendedName>
</protein>
<accession>A0A382QND5</accession>
<keyword evidence="1" id="KW-0456">Lyase</keyword>
<name>A0A382QND5_9ZZZZ</name>
<evidence type="ECO:0000313" key="2">
    <source>
        <dbReference type="EMBL" id="SVC86262.1"/>
    </source>
</evidence>
<sequence length="246" mass="26296">ARNAMSGPMNEALKKCLADFEVDPDVKVIVLTGAGKGFCAGGDVKGMNAANSGGDGRSTTLDERIASQRINQRATSGKLFKMPKPTIAALPGAAAGAGLSLALACDMRIMASNAILTTAFARVGFSGDYGGTFFMTQLIGSAKARELYYLSDRVSAEEALALGLTNWVCEPEELMERTMDIAGRLANGPVLAYRYMKENLNRAMSGEVDDCLDLEATHHVHAGLTEDHREAAKAFVEKREPQFKGR</sequence>
<dbReference type="GO" id="GO:0006635">
    <property type="term" value="P:fatty acid beta-oxidation"/>
    <property type="evidence" value="ECO:0007669"/>
    <property type="project" value="TreeGrafter"/>
</dbReference>
<dbReference type="InterPro" id="IPR001753">
    <property type="entry name" value="Enoyl-CoA_hydra/iso"/>
</dbReference>
<reference evidence="2" key="1">
    <citation type="submission" date="2018-05" db="EMBL/GenBank/DDBJ databases">
        <authorList>
            <person name="Lanie J.A."/>
            <person name="Ng W.-L."/>
            <person name="Kazmierczak K.M."/>
            <person name="Andrzejewski T.M."/>
            <person name="Davidsen T.M."/>
            <person name="Wayne K.J."/>
            <person name="Tettelin H."/>
            <person name="Glass J.I."/>
            <person name="Rusch D."/>
            <person name="Podicherti R."/>
            <person name="Tsui H.-C.T."/>
            <person name="Winkler M.E."/>
        </authorList>
    </citation>
    <scope>NUCLEOTIDE SEQUENCE</scope>
</reference>
<dbReference type="InterPro" id="IPR029045">
    <property type="entry name" value="ClpP/crotonase-like_dom_sf"/>
</dbReference>
<evidence type="ECO:0000256" key="1">
    <source>
        <dbReference type="ARBA" id="ARBA00023239"/>
    </source>
</evidence>
<dbReference type="Pfam" id="PF00378">
    <property type="entry name" value="ECH_1"/>
    <property type="match status" value="1"/>
</dbReference>
<dbReference type="PANTHER" id="PTHR11941:SF133">
    <property type="entry name" value="1,2-EPOXYPHENYLACETYL-COA ISOMERASE"/>
    <property type="match status" value="1"/>
</dbReference>
<evidence type="ECO:0008006" key="3">
    <source>
        <dbReference type="Google" id="ProtNLM"/>
    </source>
</evidence>
<dbReference type="EMBL" id="UINC01115324">
    <property type="protein sequence ID" value="SVC86262.1"/>
    <property type="molecule type" value="Genomic_DNA"/>
</dbReference>
<proteinExistence type="predicted"/>
<gene>
    <name evidence="2" type="ORF">METZ01_LOCUS339116</name>
</gene>
<organism evidence="2">
    <name type="scientific">marine metagenome</name>
    <dbReference type="NCBI Taxonomy" id="408172"/>
    <lineage>
        <taxon>unclassified sequences</taxon>
        <taxon>metagenomes</taxon>
        <taxon>ecological metagenomes</taxon>
    </lineage>
</organism>
<dbReference type="AlphaFoldDB" id="A0A382QND5"/>
<dbReference type="SUPFAM" id="SSF52096">
    <property type="entry name" value="ClpP/crotonase"/>
    <property type="match status" value="1"/>
</dbReference>
<dbReference type="PANTHER" id="PTHR11941">
    <property type="entry name" value="ENOYL-COA HYDRATASE-RELATED"/>
    <property type="match status" value="1"/>
</dbReference>
<dbReference type="GO" id="GO:0016829">
    <property type="term" value="F:lyase activity"/>
    <property type="evidence" value="ECO:0007669"/>
    <property type="project" value="UniProtKB-KW"/>
</dbReference>
<dbReference type="InterPro" id="IPR014748">
    <property type="entry name" value="Enoyl-CoA_hydra_C"/>
</dbReference>